<dbReference type="AlphaFoldDB" id="A0A3A8EES3"/>
<feature type="compositionally biased region" description="Polar residues" evidence="1">
    <location>
        <begin position="192"/>
        <end position="202"/>
    </location>
</feature>
<sequence>MKRHILNKKIGFFLYIFILSFSNFSFAANDEIKLKRSCLKDYPQAVGQMDQSLLRIYEQICNKKNMDKKNDLLAQAAMRFYELEQNINALLLVNQLKNQNVQGSLLTDVAFLSGVAIANDSLKEMRSEQMRYLNNDVTYPPAKQLIEQIRLSAPAPQTSELKGVTDASLKAARRKATPHVASPKRTPPKVSTPKTNNSSKTRSVAVAATQPAVTTTKSNVSPFDALK</sequence>
<organism evidence="3 4">
    <name type="scientific">Acinetobacter guerrae</name>
    <dbReference type="NCBI Taxonomy" id="1843371"/>
    <lineage>
        <taxon>Bacteria</taxon>
        <taxon>Pseudomonadati</taxon>
        <taxon>Pseudomonadota</taxon>
        <taxon>Gammaproteobacteria</taxon>
        <taxon>Moraxellales</taxon>
        <taxon>Moraxellaceae</taxon>
        <taxon>Acinetobacter</taxon>
    </lineage>
</organism>
<evidence type="ECO:0000313" key="3">
    <source>
        <dbReference type="EMBL" id="RKG33105.1"/>
    </source>
</evidence>
<protein>
    <submittedName>
        <fullName evidence="3">Uncharacterized protein</fullName>
    </submittedName>
</protein>
<evidence type="ECO:0000256" key="2">
    <source>
        <dbReference type="SAM" id="SignalP"/>
    </source>
</evidence>
<proteinExistence type="predicted"/>
<feature type="region of interest" description="Disordered" evidence="1">
    <location>
        <begin position="173"/>
        <end position="227"/>
    </location>
</feature>
<reference evidence="3 4" key="1">
    <citation type="submission" date="2018-09" db="EMBL/GenBank/DDBJ databases">
        <title>The draft genome of Acinetobacter spp. strains.</title>
        <authorList>
            <person name="Qin J."/>
            <person name="Feng Y."/>
            <person name="Zong Z."/>
        </authorList>
    </citation>
    <scope>NUCLEOTIDE SEQUENCE [LARGE SCALE GENOMIC DNA]</scope>
    <source>
        <strain evidence="3 4">WCHAc060096</strain>
    </source>
</reference>
<name>A0A3A8EES3_9GAMM</name>
<comment type="caution">
    <text evidence="3">The sequence shown here is derived from an EMBL/GenBank/DDBJ whole genome shotgun (WGS) entry which is preliminary data.</text>
</comment>
<feature type="signal peptide" evidence="2">
    <location>
        <begin position="1"/>
        <end position="27"/>
    </location>
</feature>
<dbReference type="Proteomes" id="UP000269001">
    <property type="component" value="Unassembled WGS sequence"/>
</dbReference>
<keyword evidence="4" id="KW-1185">Reference proteome</keyword>
<gene>
    <name evidence="3" type="ORF">D7V21_09765</name>
</gene>
<feature type="chain" id="PRO_5017308440" evidence="2">
    <location>
        <begin position="28"/>
        <end position="227"/>
    </location>
</feature>
<evidence type="ECO:0000256" key="1">
    <source>
        <dbReference type="SAM" id="MobiDB-lite"/>
    </source>
</evidence>
<accession>A0A3A8EES3</accession>
<dbReference type="EMBL" id="RAXU01000011">
    <property type="protein sequence ID" value="RKG33105.1"/>
    <property type="molecule type" value="Genomic_DNA"/>
</dbReference>
<keyword evidence="2" id="KW-0732">Signal</keyword>
<evidence type="ECO:0000313" key="4">
    <source>
        <dbReference type="Proteomes" id="UP000269001"/>
    </source>
</evidence>
<feature type="compositionally biased region" description="Low complexity" evidence="1">
    <location>
        <begin position="204"/>
        <end position="216"/>
    </location>
</feature>